<dbReference type="InterPro" id="IPR009057">
    <property type="entry name" value="Homeodomain-like_sf"/>
</dbReference>
<evidence type="ECO:0000256" key="2">
    <source>
        <dbReference type="ARBA" id="ARBA00023125"/>
    </source>
</evidence>
<dbReference type="InterPro" id="IPR049445">
    <property type="entry name" value="TetR_SbtR-like_C"/>
</dbReference>
<dbReference type="PRINTS" id="PR00455">
    <property type="entry name" value="HTHTETR"/>
</dbReference>
<proteinExistence type="predicted"/>
<feature type="domain" description="HTH tetR-type" evidence="5">
    <location>
        <begin position="13"/>
        <end position="72"/>
    </location>
</feature>
<keyword evidence="3" id="KW-0804">Transcription</keyword>
<dbReference type="SUPFAM" id="SSF46689">
    <property type="entry name" value="Homeodomain-like"/>
    <property type="match status" value="1"/>
</dbReference>
<dbReference type="PANTHER" id="PTHR30055">
    <property type="entry name" value="HTH-TYPE TRANSCRIPTIONAL REGULATOR RUTR"/>
    <property type="match status" value="1"/>
</dbReference>
<comment type="caution">
    <text evidence="6">The sequence shown here is derived from an EMBL/GenBank/DDBJ whole genome shotgun (WGS) entry which is preliminary data.</text>
</comment>
<dbReference type="SUPFAM" id="SSF48498">
    <property type="entry name" value="Tetracyclin repressor-like, C-terminal domain"/>
    <property type="match status" value="1"/>
</dbReference>
<dbReference type="PANTHER" id="PTHR30055:SF234">
    <property type="entry name" value="HTH-TYPE TRANSCRIPTIONAL REGULATOR BETI"/>
    <property type="match status" value="1"/>
</dbReference>
<evidence type="ECO:0000313" key="6">
    <source>
        <dbReference type="EMBL" id="MFC0250043.1"/>
    </source>
</evidence>
<sequence>MTDAAKPLRADAERNRQAIICAAGSVFADEGTAVTLERIAAAAGVGVGTIYRRFASVEELVAVVLEEKMRRYADRTEEAAEQAIDHPWEAFRDWVLFILEQQATDLAFSDVVLSADDGSELFQAEVRRAFRASLRLVGRARDAGAIRSDFDHSDLLVLQHANAGLVRGTHRSAPGAWRRFADYMLQSFRVAQGPLADPPAVWARAQGPGARALD</sequence>
<name>A0ABV6F960_9MICC</name>
<gene>
    <name evidence="6" type="ORF">ACFFIO_16155</name>
</gene>
<organism evidence="6 7">
    <name type="scientific">Citricoccus parietis</name>
    <dbReference type="NCBI Taxonomy" id="592307"/>
    <lineage>
        <taxon>Bacteria</taxon>
        <taxon>Bacillati</taxon>
        <taxon>Actinomycetota</taxon>
        <taxon>Actinomycetes</taxon>
        <taxon>Micrococcales</taxon>
        <taxon>Micrococcaceae</taxon>
        <taxon>Citricoccus</taxon>
    </lineage>
</organism>
<dbReference type="Proteomes" id="UP001589766">
    <property type="component" value="Unassembled WGS sequence"/>
</dbReference>
<evidence type="ECO:0000256" key="1">
    <source>
        <dbReference type="ARBA" id="ARBA00023015"/>
    </source>
</evidence>
<dbReference type="Pfam" id="PF00440">
    <property type="entry name" value="TetR_N"/>
    <property type="match status" value="1"/>
</dbReference>
<reference evidence="6 7" key="1">
    <citation type="submission" date="2024-09" db="EMBL/GenBank/DDBJ databases">
        <authorList>
            <person name="Sun Q."/>
            <person name="Mori K."/>
        </authorList>
    </citation>
    <scope>NUCLEOTIDE SEQUENCE [LARGE SCALE GENOMIC DNA]</scope>
    <source>
        <strain evidence="6 7">CCM 7609</strain>
    </source>
</reference>
<dbReference type="Gene3D" id="1.10.357.10">
    <property type="entry name" value="Tetracycline Repressor, domain 2"/>
    <property type="match status" value="1"/>
</dbReference>
<evidence type="ECO:0000256" key="3">
    <source>
        <dbReference type="ARBA" id="ARBA00023163"/>
    </source>
</evidence>
<evidence type="ECO:0000256" key="4">
    <source>
        <dbReference type="PROSITE-ProRule" id="PRU00335"/>
    </source>
</evidence>
<dbReference type="PROSITE" id="PS50977">
    <property type="entry name" value="HTH_TETR_2"/>
    <property type="match status" value="1"/>
</dbReference>
<dbReference type="Pfam" id="PF21597">
    <property type="entry name" value="TetR_C_43"/>
    <property type="match status" value="1"/>
</dbReference>
<evidence type="ECO:0000313" key="7">
    <source>
        <dbReference type="Proteomes" id="UP001589766"/>
    </source>
</evidence>
<keyword evidence="2 4" id="KW-0238">DNA-binding</keyword>
<dbReference type="EMBL" id="JBHLWH010000046">
    <property type="protein sequence ID" value="MFC0250043.1"/>
    <property type="molecule type" value="Genomic_DNA"/>
</dbReference>
<dbReference type="RefSeq" id="WP_378043428.1">
    <property type="nucleotide sequence ID" value="NZ_JBHLWH010000046.1"/>
</dbReference>
<dbReference type="InterPro" id="IPR050109">
    <property type="entry name" value="HTH-type_TetR-like_transc_reg"/>
</dbReference>
<feature type="DNA-binding region" description="H-T-H motif" evidence="4">
    <location>
        <begin position="35"/>
        <end position="54"/>
    </location>
</feature>
<keyword evidence="1" id="KW-0805">Transcription regulation</keyword>
<evidence type="ECO:0000259" key="5">
    <source>
        <dbReference type="PROSITE" id="PS50977"/>
    </source>
</evidence>
<keyword evidence="7" id="KW-1185">Reference proteome</keyword>
<protein>
    <submittedName>
        <fullName evidence="6">TetR/AcrR family transcriptional regulator</fullName>
    </submittedName>
</protein>
<dbReference type="InterPro" id="IPR001647">
    <property type="entry name" value="HTH_TetR"/>
</dbReference>
<accession>A0ABV6F960</accession>
<dbReference type="InterPro" id="IPR036271">
    <property type="entry name" value="Tet_transcr_reg_TetR-rel_C_sf"/>
</dbReference>